<reference evidence="1 2" key="1">
    <citation type="submission" date="2020-08" db="EMBL/GenBank/DDBJ databases">
        <title>Sequencing the genomes of 1000 actinobacteria strains.</title>
        <authorList>
            <person name="Klenk H.-P."/>
        </authorList>
    </citation>
    <scope>NUCLEOTIDE SEQUENCE [LARGE SCALE GENOMIC DNA]</scope>
    <source>
        <strain evidence="1 2">DSM 45267</strain>
    </source>
</reference>
<accession>A0A839XX74</accession>
<gene>
    <name evidence="1" type="ORF">FB384_004913</name>
</gene>
<organism evidence="1 2">
    <name type="scientific">Prauserella sediminis</name>
    <dbReference type="NCBI Taxonomy" id="577680"/>
    <lineage>
        <taxon>Bacteria</taxon>
        <taxon>Bacillati</taxon>
        <taxon>Actinomycetota</taxon>
        <taxon>Actinomycetes</taxon>
        <taxon>Pseudonocardiales</taxon>
        <taxon>Pseudonocardiaceae</taxon>
        <taxon>Prauserella</taxon>
        <taxon>Prauserella salsuginis group</taxon>
    </lineage>
</organism>
<dbReference type="EMBL" id="JACIBS010000009">
    <property type="protein sequence ID" value="MBB3665954.1"/>
    <property type="molecule type" value="Genomic_DNA"/>
</dbReference>
<keyword evidence="2" id="KW-1185">Reference proteome</keyword>
<proteinExistence type="predicted"/>
<sequence length="270" mass="29919">MTREVRTDAPDAPDARVLALDVGAYGHKGSISAMFWYRQGGHLHAHASDLLPPEATVRDQLDVLEGLAESYPEYWRVSPVVVIGVTVLSGEGRREVRQHLADWYNPPTRRRLVAVGDYAGEQSGGRGLVPRKKLRDMIAQRLTAHTLHLTSTQQEAVSLYSGRRARPVHDADIDGWRHDDTDAIALPVALSCLAARSLLPPPMPTAEQRWRQKDRLVRAWQIEMGLSEQEAHEQAHRHGHPRAFQATTTSVSMAMPSPDVPALNLPVKGA</sequence>
<dbReference type="RefSeq" id="WP_183787154.1">
    <property type="nucleotide sequence ID" value="NZ_JACIBS010000009.1"/>
</dbReference>
<dbReference type="Proteomes" id="UP000564573">
    <property type="component" value="Unassembled WGS sequence"/>
</dbReference>
<comment type="caution">
    <text evidence="1">The sequence shown here is derived from an EMBL/GenBank/DDBJ whole genome shotgun (WGS) entry which is preliminary data.</text>
</comment>
<evidence type="ECO:0000313" key="1">
    <source>
        <dbReference type="EMBL" id="MBB3665954.1"/>
    </source>
</evidence>
<evidence type="ECO:0000313" key="2">
    <source>
        <dbReference type="Proteomes" id="UP000564573"/>
    </source>
</evidence>
<protein>
    <submittedName>
        <fullName evidence="1">Uncharacterized protein</fullName>
    </submittedName>
</protein>
<name>A0A839XX74_9PSEU</name>
<dbReference type="AlphaFoldDB" id="A0A839XX74"/>